<dbReference type="Proteomes" id="UP000585474">
    <property type="component" value="Unassembled WGS sequence"/>
</dbReference>
<keyword evidence="2" id="KW-1185">Reference proteome</keyword>
<gene>
    <name evidence="1" type="ORF">Acr_06g0015100</name>
</gene>
<comment type="caution">
    <text evidence="1">The sequence shown here is derived from an EMBL/GenBank/DDBJ whole genome shotgun (WGS) entry which is preliminary data.</text>
</comment>
<accession>A0A7J0ETB4</accession>
<organism evidence="1 2">
    <name type="scientific">Actinidia rufa</name>
    <dbReference type="NCBI Taxonomy" id="165716"/>
    <lineage>
        <taxon>Eukaryota</taxon>
        <taxon>Viridiplantae</taxon>
        <taxon>Streptophyta</taxon>
        <taxon>Embryophyta</taxon>
        <taxon>Tracheophyta</taxon>
        <taxon>Spermatophyta</taxon>
        <taxon>Magnoliopsida</taxon>
        <taxon>eudicotyledons</taxon>
        <taxon>Gunneridae</taxon>
        <taxon>Pentapetalae</taxon>
        <taxon>asterids</taxon>
        <taxon>Ericales</taxon>
        <taxon>Actinidiaceae</taxon>
        <taxon>Actinidia</taxon>
    </lineage>
</organism>
<protein>
    <submittedName>
        <fullName evidence="1">Carbohydrate esterase, putative</fullName>
    </submittedName>
</protein>
<dbReference type="AlphaFoldDB" id="A0A7J0ETB4"/>
<proteinExistence type="predicted"/>
<name>A0A7J0ETB4_9ERIC</name>
<evidence type="ECO:0000313" key="1">
    <source>
        <dbReference type="EMBL" id="GFY89570.1"/>
    </source>
</evidence>
<sequence>MKISILALYDSASCCDDASLSPWNHSTALISPPPPLGSLHHVLVQVRPTRPLFEGGAAHGAGEQRNDPHALLHRVGEGHSGAHAASVREGWALKRRTAEGSGQHSVGTTASQCLCVTPPRPDMLLWPDRMKICLSVELPTSMGTRNGETWF</sequence>
<dbReference type="EMBL" id="BJWL01000006">
    <property type="protein sequence ID" value="GFY89570.1"/>
    <property type="molecule type" value="Genomic_DNA"/>
</dbReference>
<reference evidence="1 2" key="1">
    <citation type="submission" date="2019-07" db="EMBL/GenBank/DDBJ databases">
        <title>De Novo Assembly of kiwifruit Actinidia rufa.</title>
        <authorList>
            <person name="Sugita-Konishi S."/>
            <person name="Sato K."/>
            <person name="Mori E."/>
            <person name="Abe Y."/>
            <person name="Kisaki G."/>
            <person name="Hamano K."/>
            <person name="Suezawa K."/>
            <person name="Otani M."/>
            <person name="Fukuda T."/>
            <person name="Manabe T."/>
            <person name="Gomi K."/>
            <person name="Tabuchi M."/>
            <person name="Akimitsu K."/>
            <person name="Kataoka I."/>
        </authorList>
    </citation>
    <scope>NUCLEOTIDE SEQUENCE [LARGE SCALE GENOMIC DNA]</scope>
    <source>
        <strain evidence="2">cv. Fuchu</strain>
    </source>
</reference>
<evidence type="ECO:0000313" key="2">
    <source>
        <dbReference type="Proteomes" id="UP000585474"/>
    </source>
</evidence>